<dbReference type="GO" id="GO:0005739">
    <property type="term" value="C:mitochondrion"/>
    <property type="evidence" value="ECO:0007669"/>
    <property type="project" value="TreeGrafter"/>
</dbReference>
<keyword evidence="1" id="KW-0547">Nucleotide-binding</keyword>
<dbReference type="InterPro" id="IPR027417">
    <property type="entry name" value="P-loop_NTPase"/>
</dbReference>
<dbReference type="Gene3D" id="3.40.50.300">
    <property type="entry name" value="P-loop containing nucleotide triphosphate hydrolases"/>
    <property type="match status" value="1"/>
</dbReference>
<dbReference type="GO" id="GO:0006897">
    <property type="term" value="P:endocytosis"/>
    <property type="evidence" value="ECO:0007669"/>
    <property type="project" value="TreeGrafter"/>
</dbReference>
<feature type="domain" description="Dynamin GTPase" evidence="3">
    <location>
        <begin position="3"/>
        <end position="191"/>
    </location>
</feature>
<dbReference type="InterPro" id="IPR001401">
    <property type="entry name" value="Dynamin_GTPase"/>
</dbReference>
<dbReference type="InterPro" id="IPR000375">
    <property type="entry name" value="Dynamin_stalk"/>
</dbReference>
<dbReference type="GO" id="GO:0005874">
    <property type="term" value="C:microtubule"/>
    <property type="evidence" value="ECO:0007669"/>
    <property type="project" value="TreeGrafter"/>
</dbReference>
<dbReference type="GO" id="GO:0008017">
    <property type="term" value="F:microtubule binding"/>
    <property type="evidence" value="ECO:0007669"/>
    <property type="project" value="TreeGrafter"/>
</dbReference>
<dbReference type="PANTHER" id="PTHR11566">
    <property type="entry name" value="DYNAMIN"/>
    <property type="match status" value="1"/>
</dbReference>
<sequence>MLATTSERSEVAELLALAQTVLLRPDLLASIRVGLEEPEHTVESLKELVEESQATKMVEFTRDVVQVEIRAEGFAELQLIDLPGLIASAQDEQLVELITTLNGEYIQRSNTLIAMCCPFDDDLENQKVRAMAKEFDPDGQRTVGILTKADKIPEGLEGERMQLLSEPTEDYFLQHGYYAVKNPAQNELQEGMTHEQARKSEHNFFDGLKWQGVRRRCGTSNLRDFLSEQLSHLILQEPLAAFQHSSQE</sequence>
<dbReference type="GO" id="GO:0003924">
    <property type="term" value="F:GTPase activity"/>
    <property type="evidence" value="ECO:0007669"/>
    <property type="project" value="InterPro"/>
</dbReference>
<dbReference type="InterPro" id="IPR022812">
    <property type="entry name" value="Dynamin"/>
</dbReference>
<dbReference type="SMART" id="SM00053">
    <property type="entry name" value="DYNc"/>
    <property type="match status" value="1"/>
</dbReference>
<dbReference type="GO" id="GO:0016020">
    <property type="term" value="C:membrane"/>
    <property type="evidence" value="ECO:0007669"/>
    <property type="project" value="TreeGrafter"/>
</dbReference>
<evidence type="ECO:0000313" key="4">
    <source>
        <dbReference type="EMBL" id="CAE7567640.1"/>
    </source>
</evidence>
<evidence type="ECO:0000259" key="3">
    <source>
        <dbReference type="SMART" id="SM00053"/>
    </source>
</evidence>
<keyword evidence="5" id="KW-1185">Reference proteome</keyword>
<keyword evidence="2" id="KW-0342">GTP-binding</keyword>
<gene>
    <name evidence="4" type="primary">MX1</name>
    <name evidence="4" type="ORF">SNAT2548_LOCUS32210</name>
</gene>
<dbReference type="PANTHER" id="PTHR11566:SF21">
    <property type="entry name" value="DYNAMIN RELATED PROTEIN 1, ISOFORM A"/>
    <property type="match status" value="1"/>
</dbReference>
<comment type="caution">
    <text evidence="4">The sequence shown here is derived from an EMBL/GenBank/DDBJ whole genome shotgun (WGS) entry which is preliminary data.</text>
</comment>
<dbReference type="Proteomes" id="UP000604046">
    <property type="component" value="Unassembled WGS sequence"/>
</dbReference>
<dbReference type="GO" id="GO:0016559">
    <property type="term" value="P:peroxisome fission"/>
    <property type="evidence" value="ECO:0007669"/>
    <property type="project" value="TreeGrafter"/>
</dbReference>
<dbReference type="SUPFAM" id="SSF52540">
    <property type="entry name" value="P-loop containing nucleoside triphosphate hydrolases"/>
    <property type="match status" value="1"/>
</dbReference>
<dbReference type="AlphaFoldDB" id="A0A812UKC1"/>
<reference evidence="4" key="1">
    <citation type="submission" date="2021-02" db="EMBL/GenBank/DDBJ databases">
        <authorList>
            <person name="Dougan E. K."/>
            <person name="Rhodes N."/>
            <person name="Thang M."/>
            <person name="Chan C."/>
        </authorList>
    </citation>
    <scope>NUCLEOTIDE SEQUENCE</scope>
</reference>
<dbReference type="GO" id="GO:0005525">
    <property type="term" value="F:GTP binding"/>
    <property type="evidence" value="ECO:0007669"/>
    <property type="project" value="InterPro"/>
</dbReference>
<dbReference type="EMBL" id="CAJNDS010002700">
    <property type="protein sequence ID" value="CAE7567640.1"/>
    <property type="molecule type" value="Genomic_DNA"/>
</dbReference>
<proteinExistence type="predicted"/>
<accession>A0A812UKC1</accession>
<dbReference type="GO" id="GO:0000266">
    <property type="term" value="P:mitochondrial fission"/>
    <property type="evidence" value="ECO:0007669"/>
    <property type="project" value="TreeGrafter"/>
</dbReference>
<dbReference type="Pfam" id="PF00350">
    <property type="entry name" value="Dynamin_N"/>
    <property type="match status" value="1"/>
</dbReference>
<dbReference type="InterPro" id="IPR045063">
    <property type="entry name" value="Dynamin_N"/>
</dbReference>
<evidence type="ECO:0000256" key="1">
    <source>
        <dbReference type="ARBA" id="ARBA00022741"/>
    </source>
</evidence>
<evidence type="ECO:0000313" key="5">
    <source>
        <dbReference type="Proteomes" id="UP000604046"/>
    </source>
</evidence>
<dbReference type="PRINTS" id="PR00195">
    <property type="entry name" value="DYNAMIN"/>
</dbReference>
<dbReference type="Pfam" id="PF01031">
    <property type="entry name" value="Dynamin_M"/>
    <property type="match status" value="1"/>
</dbReference>
<name>A0A812UKC1_9DINO</name>
<organism evidence="4 5">
    <name type="scientific">Symbiodinium natans</name>
    <dbReference type="NCBI Taxonomy" id="878477"/>
    <lineage>
        <taxon>Eukaryota</taxon>
        <taxon>Sar</taxon>
        <taxon>Alveolata</taxon>
        <taxon>Dinophyceae</taxon>
        <taxon>Suessiales</taxon>
        <taxon>Symbiodiniaceae</taxon>
        <taxon>Symbiodinium</taxon>
    </lineage>
</organism>
<protein>
    <submittedName>
        <fullName evidence="4">MX1 protein</fullName>
    </submittedName>
</protein>
<dbReference type="GO" id="GO:0048312">
    <property type="term" value="P:intracellular distribution of mitochondria"/>
    <property type="evidence" value="ECO:0007669"/>
    <property type="project" value="TreeGrafter"/>
</dbReference>
<evidence type="ECO:0000256" key="2">
    <source>
        <dbReference type="ARBA" id="ARBA00023134"/>
    </source>
</evidence>
<dbReference type="OrthoDB" id="5061070at2759"/>